<sequence>MVVRRNDSGRRYCLAPFEQHDEILQIISTRARLDYCAIRKC</sequence>
<name>A0AAW9D3T7_BURTH</name>
<organism evidence="1 2">
    <name type="scientific">Burkholderia thailandensis</name>
    <dbReference type="NCBI Taxonomy" id="57975"/>
    <lineage>
        <taxon>Bacteria</taxon>
        <taxon>Pseudomonadati</taxon>
        <taxon>Pseudomonadota</taxon>
        <taxon>Betaproteobacteria</taxon>
        <taxon>Burkholderiales</taxon>
        <taxon>Burkholderiaceae</taxon>
        <taxon>Burkholderia</taxon>
        <taxon>pseudomallei group</taxon>
    </lineage>
</organism>
<gene>
    <name evidence="1" type="ORF">C7S16_1148</name>
</gene>
<dbReference type="AlphaFoldDB" id="A0AAW9D3T7"/>
<dbReference type="EMBL" id="QXCT01000002">
    <property type="protein sequence ID" value="MDW9255519.1"/>
    <property type="molecule type" value="Genomic_DNA"/>
</dbReference>
<protein>
    <recommendedName>
        <fullName evidence="3">Transposase</fullName>
    </recommendedName>
</protein>
<proteinExistence type="predicted"/>
<accession>A0AAW9D3T7</accession>
<reference evidence="1" key="1">
    <citation type="submission" date="2018-08" db="EMBL/GenBank/DDBJ databases">
        <title>Identification of Burkholderia cepacia strains that express a Burkholderia pseudomallei-like capsular polysaccharide.</title>
        <authorList>
            <person name="Burtnick M.N."/>
            <person name="Vongsouvath M."/>
            <person name="Newton P."/>
            <person name="Wuthiekanun V."/>
            <person name="Limmathurotsakul D."/>
            <person name="Brett P.J."/>
            <person name="Chantratita N."/>
            <person name="Dance D.A."/>
        </authorList>
    </citation>
    <scope>NUCLEOTIDE SEQUENCE</scope>
    <source>
        <strain evidence="1">SBXCC001</strain>
    </source>
</reference>
<evidence type="ECO:0008006" key="3">
    <source>
        <dbReference type="Google" id="ProtNLM"/>
    </source>
</evidence>
<comment type="caution">
    <text evidence="1">The sequence shown here is derived from an EMBL/GenBank/DDBJ whole genome shotgun (WGS) entry which is preliminary data.</text>
</comment>
<evidence type="ECO:0000313" key="2">
    <source>
        <dbReference type="Proteomes" id="UP001272137"/>
    </source>
</evidence>
<dbReference type="Proteomes" id="UP001272137">
    <property type="component" value="Unassembled WGS sequence"/>
</dbReference>
<evidence type="ECO:0000313" key="1">
    <source>
        <dbReference type="EMBL" id="MDW9255519.1"/>
    </source>
</evidence>